<dbReference type="InterPro" id="IPR038078">
    <property type="entry name" value="PhoU-like_sf"/>
</dbReference>
<evidence type="ECO:0000259" key="8">
    <source>
        <dbReference type="Pfam" id="PF01895"/>
    </source>
</evidence>
<dbReference type="Gene3D" id="1.20.58.220">
    <property type="entry name" value="Phosphate transport system protein phou homolog 2, domain 2"/>
    <property type="match status" value="1"/>
</dbReference>
<dbReference type="GO" id="GO:0045936">
    <property type="term" value="P:negative regulation of phosphate metabolic process"/>
    <property type="evidence" value="ECO:0007669"/>
    <property type="project" value="InterPro"/>
</dbReference>
<evidence type="ECO:0000256" key="3">
    <source>
        <dbReference type="ARBA" id="ARBA00011738"/>
    </source>
</evidence>
<comment type="caution">
    <text evidence="9">The sequence shown here is derived from an EMBL/GenBank/DDBJ whole genome shotgun (WGS) entry which is preliminary data.</text>
</comment>
<comment type="similarity">
    <text evidence="2 7">Belongs to the PhoU family.</text>
</comment>
<gene>
    <name evidence="9" type="primary">phoU</name>
    <name evidence="9" type="ORF">ENL71_07235</name>
</gene>
<comment type="subunit">
    <text evidence="3 7">Homodimer.</text>
</comment>
<organism evidence="9">
    <name type="scientific">Caldicellulosiruptor owensensis</name>
    <dbReference type="NCBI Taxonomy" id="55205"/>
    <lineage>
        <taxon>Bacteria</taxon>
        <taxon>Bacillati</taxon>
        <taxon>Bacillota</taxon>
        <taxon>Bacillota incertae sedis</taxon>
        <taxon>Caldicellulosiruptorales</taxon>
        <taxon>Caldicellulosiruptoraceae</taxon>
        <taxon>Caldicellulosiruptor</taxon>
    </lineage>
</organism>
<keyword evidence="5 7" id="KW-0963">Cytoplasm</keyword>
<evidence type="ECO:0000256" key="7">
    <source>
        <dbReference type="PIRNR" id="PIRNR003107"/>
    </source>
</evidence>
<proteinExistence type="inferred from homology"/>
<keyword evidence="4 7" id="KW-0813">Transport</keyword>
<dbReference type="EMBL" id="DRUZ01000086">
    <property type="protein sequence ID" value="HHS02275.1"/>
    <property type="molecule type" value="Genomic_DNA"/>
</dbReference>
<dbReference type="GO" id="GO:0006817">
    <property type="term" value="P:phosphate ion transport"/>
    <property type="evidence" value="ECO:0007669"/>
    <property type="project" value="UniProtKB-KW"/>
</dbReference>
<evidence type="ECO:0000256" key="1">
    <source>
        <dbReference type="ARBA" id="ARBA00004496"/>
    </source>
</evidence>
<dbReference type="SUPFAM" id="SSF109755">
    <property type="entry name" value="PhoU-like"/>
    <property type="match status" value="1"/>
</dbReference>
<feature type="domain" description="PhoU" evidence="8">
    <location>
        <begin position="120"/>
        <end position="205"/>
    </location>
</feature>
<dbReference type="InterPro" id="IPR028366">
    <property type="entry name" value="PhoU"/>
</dbReference>
<evidence type="ECO:0000256" key="5">
    <source>
        <dbReference type="ARBA" id="ARBA00022490"/>
    </source>
</evidence>
<evidence type="ECO:0000256" key="6">
    <source>
        <dbReference type="ARBA" id="ARBA00022592"/>
    </source>
</evidence>
<sequence>MTRPTFENELKEIHLDILKMGAMAEEAIDKAILALKTKDIELAQRIIDNDDKIDELTEEIEKKCAIVIATQQPLASDLRLIITAMRIATDIERIADHAEDISQITLKLAKEDYVKPLIDIPKMAEITRSMLKDALDSYVNSDIELAKSVVKRDDLVDTMYQNLIDELEQIMKENSAAVSQCIQFLLVIKYLERIADHSTNIAEWVVYKITGMHKHEWEGREKETK</sequence>
<keyword evidence="6 7" id="KW-0592">Phosphate transport</keyword>
<evidence type="ECO:0000256" key="2">
    <source>
        <dbReference type="ARBA" id="ARBA00008107"/>
    </source>
</evidence>
<dbReference type="Pfam" id="PF01895">
    <property type="entry name" value="PhoU"/>
    <property type="match status" value="2"/>
</dbReference>
<dbReference type="AlphaFoldDB" id="A0A7C5Z4P6"/>
<dbReference type="GO" id="GO:0005737">
    <property type="term" value="C:cytoplasm"/>
    <property type="evidence" value="ECO:0007669"/>
    <property type="project" value="UniProtKB-SubCell"/>
</dbReference>
<evidence type="ECO:0000313" key="9">
    <source>
        <dbReference type="EMBL" id="HHS02275.1"/>
    </source>
</evidence>
<dbReference type="FunFam" id="1.20.58.220:FF:000004">
    <property type="entry name" value="Phosphate-specific transport system accessory protein PhoU"/>
    <property type="match status" value="1"/>
</dbReference>
<feature type="domain" description="PhoU" evidence="8">
    <location>
        <begin position="17"/>
        <end position="104"/>
    </location>
</feature>
<dbReference type="GO" id="GO:0030643">
    <property type="term" value="P:intracellular phosphate ion homeostasis"/>
    <property type="evidence" value="ECO:0007669"/>
    <property type="project" value="InterPro"/>
</dbReference>
<accession>A0A7C5Z4P6</accession>
<evidence type="ECO:0000256" key="4">
    <source>
        <dbReference type="ARBA" id="ARBA00022448"/>
    </source>
</evidence>
<dbReference type="PIRSF" id="PIRSF003107">
    <property type="entry name" value="PhoU"/>
    <property type="match status" value="1"/>
</dbReference>
<comment type="function">
    <text evidence="7">Plays a role in the regulation of phosphate uptake.</text>
</comment>
<reference evidence="9" key="1">
    <citation type="journal article" date="2020" name="mSystems">
        <title>Genome- and Community-Level Interaction Insights into Carbon Utilization and Element Cycling Functions of Hydrothermarchaeota in Hydrothermal Sediment.</title>
        <authorList>
            <person name="Zhou Z."/>
            <person name="Liu Y."/>
            <person name="Xu W."/>
            <person name="Pan J."/>
            <person name="Luo Z.H."/>
            <person name="Li M."/>
        </authorList>
    </citation>
    <scope>NUCLEOTIDE SEQUENCE [LARGE SCALE GENOMIC DNA]</scope>
    <source>
        <strain evidence="9">SpSt-102</strain>
    </source>
</reference>
<name>A0A7C5Z4P6_9FIRM</name>
<dbReference type="PANTHER" id="PTHR42930">
    <property type="entry name" value="PHOSPHATE-SPECIFIC TRANSPORT SYSTEM ACCESSORY PROTEIN PHOU"/>
    <property type="match status" value="1"/>
</dbReference>
<comment type="subcellular location">
    <subcellularLocation>
        <location evidence="1 7">Cytoplasm</location>
    </subcellularLocation>
</comment>
<dbReference type="PANTHER" id="PTHR42930:SF3">
    <property type="entry name" value="PHOSPHATE-SPECIFIC TRANSPORT SYSTEM ACCESSORY PROTEIN PHOU"/>
    <property type="match status" value="1"/>
</dbReference>
<dbReference type="InterPro" id="IPR026022">
    <property type="entry name" value="PhoU_dom"/>
</dbReference>
<protein>
    <recommendedName>
        <fullName evidence="7">Phosphate-specific transport system accessory protein PhoU</fullName>
    </recommendedName>
</protein>
<dbReference type="NCBIfam" id="TIGR02135">
    <property type="entry name" value="phoU_full"/>
    <property type="match status" value="1"/>
</dbReference>